<dbReference type="SUPFAM" id="SSF51735">
    <property type="entry name" value="NAD(P)-binding Rossmann-fold domains"/>
    <property type="match status" value="1"/>
</dbReference>
<comment type="similarity">
    <text evidence="1">Belongs to the NmrA-type oxidoreductase family.</text>
</comment>
<keyword evidence="5" id="KW-1185">Reference proteome</keyword>
<dbReference type="PANTHER" id="PTHR42748">
    <property type="entry name" value="NITROGEN METABOLITE REPRESSION PROTEIN NMRA FAMILY MEMBER"/>
    <property type="match status" value="1"/>
</dbReference>
<evidence type="ECO:0000256" key="1">
    <source>
        <dbReference type="ARBA" id="ARBA00006328"/>
    </source>
</evidence>
<dbReference type="Proteomes" id="UP001303647">
    <property type="component" value="Unassembled WGS sequence"/>
</dbReference>
<dbReference type="AlphaFoldDB" id="A0AAN7CJY5"/>
<protein>
    <recommendedName>
        <fullName evidence="3">NmrA-like domain-containing protein</fullName>
    </recommendedName>
</protein>
<dbReference type="GO" id="GO:0005634">
    <property type="term" value="C:nucleus"/>
    <property type="evidence" value="ECO:0007669"/>
    <property type="project" value="TreeGrafter"/>
</dbReference>
<dbReference type="EMBL" id="MU857817">
    <property type="protein sequence ID" value="KAK4243434.1"/>
    <property type="molecule type" value="Genomic_DNA"/>
</dbReference>
<feature type="domain" description="NmrA-like" evidence="3">
    <location>
        <begin position="8"/>
        <end position="190"/>
    </location>
</feature>
<dbReference type="InterPro" id="IPR051164">
    <property type="entry name" value="NmrA-like_oxidored"/>
</dbReference>
<evidence type="ECO:0000313" key="4">
    <source>
        <dbReference type="EMBL" id="KAK4243434.1"/>
    </source>
</evidence>
<comment type="caution">
    <text evidence="4">The sequence shown here is derived from an EMBL/GenBank/DDBJ whole genome shotgun (WGS) entry which is preliminary data.</text>
</comment>
<dbReference type="Gene3D" id="3.40.50.720">
    <property type="entry name" value="NAD(P)-binding Rossmann-like Domain"/>
    <property type="match status" value="1"/>
</dbReference>
<gene>
    <name evidence="4" type="ORF">C7999DRAFT_44759</name>
</gene>
<sequence>MPADPASDKLLITVGAGKQSVALLSALLPKWKKIRLGVRSDASATRLAGEFPNAEIVRADLDNIKDVERLVEGVNVIYHFGPGLHPREADLGIRVVDAATAENRRNPGVIKHFVFSSVAGPQIRKLPNHACKSLVEEVLMESGLPYTIVQPGFRMDAFPLNVVLGQQQQKEQKHREEAQEVDETLDAPIIYKCAWRPENATSFVTLYDQSEATMVILEERERHFYATYQLVSTPAPIPYTEFVQRAVGAAGRKAEVGYRGFEEAIAFYTKIMFGSEEKADPEVRDGLQRTLLYYNHRGLLGSSTQLEWLLGRKGQTVEEWARSVLCS</sequence>
<dbReference type="InterPro" id="IPR036291">
    <property type="entry name" value="NAD(P)-bd_dom_sf"/>
</dbReference>
<dbReference type="Pfam" id="PF05368">
    <property type="entry name" value="NmrA"/>
    <property type="match status" value="1"/>
</dbReference>
<reference evidence="4" key="1">
    <citation type="journal article" date="2023" name="Mol. Phylogenet. Evol.">
        <title>Genome-scale phylogeny and comparative genomics of the fungal order Sordariales.</title>
        <authorList>
            <person name="Hensen N."/>
            <person name="Bonometti L."/>
            <person name="Westerberg I."/>
            <person name="Brannstrom I.O."/>
            <person name="Guillou S."/>
            <person name="Cros-Aarteil S."/>
            <person name="Calhoun S."/>
            <person name="Haridas S."/>
            <person name="Kuo A."/>
            <person name="Mondo S."/>
            <person name="Pangilinan J."/>
            <person name="Riley R."/>
            <person name="LaButti K."/>
            <person name="Andreopoulos B."/>
            <person name="Lipzen A."/>
            <person name="Chen C."/>
            <person name="Yan M."/>
            <person name="Daum C."/>
            <person name="Ng V."/>
            <person name="Clum A."/>
            <person name="Steindorff A."/>
            <person name="Ohm R.A."/>
            <person name="Martin F."/>
            <person name="Silar P."/>
            <person name="Natvig D.O."/>
            <person name="Lalanne C."/>
            <person name="Gautier V."/>
            <person name="Ament-Velasquez S.L."/>
            <person name="Kruys A."/>
            <person name="Hutchinson M.I."/>
            <person name="Powell A.J."/>
            <person name="Barry K."/>
            <person name="Miller A.N."/>
            <person name="Grigoriev I.V."/>
            <person name="Debuchy R."/>
            <person name="Gladieux P."/>
            <person name="Hiltunen Thoren M."/>
            <person name="Johannesson H."/>
        </authorList>
    </citation>
    <scope>NUCLEOTIDE SEQUENCE</scope>
    <source>
        <strain evidence="4">CBS 359.72</strain>
    </source>
</reference>
<dbReference type="PANTHER" id="PTHR42748:SF31">
    <property type="entry name" value="NMRA-LIKE DOMAIN-CONTAINING PROTEIN-RELATED"/>
    <property type="match status" value="1"/>
</dbReference>
<organism evidence="4 5">
    <name type="scientific">Corynascus novoguineensis</name>
    <dbReference type="NCBI Taxonomy" id="1126955"/>
    <lineage>
        <taxon>Eukaryota</taxon>
        <taxon>Fungi</taxon>
        <taxon>Dikarya</taxon>
        <taxon>Ascomycota</taxon>
        <taxon>Pezizomycotina</taxon>
        <taxon>Sordariomycetes</taxon>
        <taxon>Sordariomycetidae</taxon>
        <taxon>Sordariales</taxon>
        <taxon>Chaetomiaceae</taxon>
        <taxon>Corynascus</taxon>
    </lineage>
</organism>
<proteinExistence type="inferred from homology"/>
<name>A0AAN7CJY5_9PEZI</name>
<accession>A0AAN7CJY5</accession>
<dbReference type="InterPro" id="IPR008030">
    <property type="entry name" value="NmrA-like"/>
</dbReference>
<keyword evidence="2" id="KW-0521">NADP</keyword>
<evidence type="ECO:0000259" key="3">
    <source>
        <dbReference type="Pfam" id="PF05368"/>
    </source>
</evidence>
<reference evidence="4" key="2">
    <citation type="submission" date="2023-05" db="EMBL/GenBank/DDBJ databases">
        <authorList>
            <consortium name="Lawrence Berkeley National Laboratory"/>
            <person name="Steindorff A."/>
            <person name="Hensen N."/>
            <person name="Bonometti L."/>
            <person name="Westerberg I."/>
            <person name="Brannstrom I.O."/>
            <person name="Guillou S."/>
            <person name="Cros-Aarteil S."/>
            <person name="Calhoun S."/>
            <person name="Haridas S."/>
            <person name="Kuo A."/>
            <person name="Mondo S."/>
            <person name="Pangilinan J."/>
            <person name="Riley R."/>
            <person name="Labutti K."/>
            <person name="Andreopoulos B."/>
            <person name="Lipzen A."/>
            <person name="Chen C."/>
            <person name="Yanf M."/>
            <person name="Daum C."/>
            <person name="Ng V."/>
            <person name="Clum A."/>
            <person name="Ohm R."/>
            <person name="Martin F."/>
            <person name="Silar P."/>
            <person name="Natvig D."/>
            <person name="Lalanne C."/>
            <person name="Gautier V."/>
            <person name="Ament-Velasquez S.L."/>
            <person name="Kruys A."/>
            <person name="Hutchinson M.I."/>
            <person name="Powell A.J."/>
            <person name="Barry K."/>
            <person name="Miller A.N."/>
            <person name="Grigoriev I.V."/>
            <person name="Debuchy R."/>
            <person name="Gladieux P."/>
            <person name="Thoren M.H."/>
            <person name="Johannesson H."/>
        </authorList>
    </citation>
    <scope>NUCLEOTIDE SEQUENCE</scope>
    <source>
        <strain evidence="4">CBS 359.72</strain>
    </source>
</reference>
<evidence type="ECO:0000256" key="2">
    <source>
        <dbReference type="ARBA" id="ARBA00022857"/>
    </source>
</evidence>
<evidence type="ECO:0000313" key="5">
    <source>
        <dbReference type="Proteomes" id="UP001303647"/>
    </source>
</evidence>